<dbReference type="Proteomes" id="UP000199347">
    <property type="component" value="Unassembled WGS sequence"/>
</dbReference>
<dbReference type="STRING" id="1120955.SAMN03080610_02398"/>
<dbReference type="EMBL" id="FMVW01000005">
    <property type="protein sequence ID" value="SCZ39097.1"/>
    <property type="molecule type" value="Genomic_DNA"/>
</dbReference>
<dbReference type="Pfam" id="PF01625">
    <property type="entry name" value="PMSR"/>
    <property type="match status" value="1"/>
</dbReference>
<feature type="active site" evidence="4">
    <location>
        <position position="46"/>
    </location>
</feature>
<reference evidence="7 8" key="1">
    <citation type="submission" date="2016-10" db="EMBL/GenBank/DDBJ databases">
        <authorList>
            <person name="de Groot N.N."/>
        </authorList>
    </citation>
    <scope>NUCLEOTIDE SEQUENCE [LARGE SCALE GENOMIC DNA]</scope>
    <source>
        <strain evidence="7 8">DSM 2698</strain>
    </source>
</reference>
<protein>
    <recommendedName>
        <fullName evidence="4">Peptide methionine sulfoxide reductase MsrA</fullName>
        <shortName evidence="4">Protein-methionine-S-oxide reductase</shortName>
        <ecNumber evidence="4">1.8.4.11</ecNumber>
    </recommendedName>
    <alternativeName>
        <fullName evidence="4">Peptide-methionine (S)-S-oxide reductase</fullName>
        <shortName evidence="4">Peptide Met(O) reductase</shortName>
    </alternativeName>
</protein>
<dbReference type="InterPro" id="IPR036509">
    <property type="entry name" value="Met_Sox_Rdtase_MsrA_sf"/>
</dbReference>
<feature type="domain" description="Peptide methionine sulphoxide reductase MsrA" evidence="6">
    <location>
        <begin position="39"/>
        <end position="183"/>
    </location>
</feature>
<accession>A0A1G5NNY9</accession>
<evidence type="ECO:0000313" key="7">
    <source>
        <dbReference type="EMBL" id="SCZ39097.1"/>
    </source>
</evidence>
<name>A0A1G5NNY9_AFIMA</name>
<dbReference type="GO" id="GO:0008113">
    <property type="term" value="F:peptide-methionine (S)-S-oxide reductase activity"/>
    <property type="evidence" value="ECO:0007669"/>
    <property type="project" value="UniProtKB-UniRule"/>
</dbReference>
<evidence type="ECO:0000256" key="5">
    <source>
        <dbReference type="SAM" id="SignalP"/>
    </source>
</evidence>
<keyword evidence="8" id="KW-1185">Reference proteome</keyword>
<dbReference type="EC" id="1.8.4.11" evidence="4"/>
<feature type="signal peptide" evidence="5">
    <location>
        <begin position="1"/>
        <end position="22"/>
    </location>
</feature>
<comment type="catalytic activity">
    <reaction evidence="3 4">
        <text>[thioredoxin]-disulfide + L-methionine + H2O = L-methionine (S)-S-oxide + [thioredoxin]-dithiol</text>
        <dbReference type="Rhea" id="RHEA:19993"/>
        <dbReference type="Rhea" id="RHEA-COMP:10698"/>
        <dbReference type="Rhea" id="RHEA-COMP:10700"/>
        <dbReference type="ChEBI" id="CHEBI:15377"/>
        <dbReference type="ChEBI" id="CHEBI:29950"/>
        <dbReference type="ChEBI" id="CHEBI:50058"/>
        <dbReference type="ChEBI" id="CHEBI:57844"/>
        <dbReference type="ChEBI" id="CHEBI:58772"/>
        <dbReference type="EC" id="1.8.4.11"/>
    </reaction>
</comment>
<keyword evidence="5" id="KW-0732">Signal</keyword>
<dbReference type="RefSeq" id="WP_244514562.1">
    <property type="nucleotide sequence ID" value="NZ_FMVW01000005.1"/>
</dbReference>
<dbReference type="PANTHER" id="PTHR43774:SF1">
    <property type="entry name" value="PEPTIDE METHIONINE SULFOXIDE REDUCTASE MSRA 2"/>
    <property type="match status" value="1"/>
</dbReference>
<dbReference type="NCBIfam" id="TIGR00401">
    <property type="entry name" value="msrA"/>
    <property type="match status" value="1"/>
</dbReference>
<sequence length="227" mass="24581">MKAIFAAVAAFAMLALATAAGAQEGAQEKAGQAPGGQETAIFAGGCFWCVEADFDKVPGVKETISGFTGGEVRNPTYHQVSAGGTGHKEAVKITYDPSVVSYEKLLDVFWHSVDPTDAGGQFCDRGDSYTTAIFALDDEQLKAAKASKTATEKELGQKIVTEIEGAGEFWPAEAYHQNYYKSDERILSRFGYVTKAYAYKGYREGCGRDQRLKQLWGSESLRGIKQS</sequence>
<evidence type="ECO:0000256" key="4">
    <source>
        <dbReference type="HAMAP-Rule" id="MF_01401"/>
    </source>
</evidence>
<evidence type="ECO:0000313" key="8">
    <source>
        <dbReference type="Proteomes" id="UP000199347"/>
    </source>
</evidence>
<comment type="function">
    <text evidence="4">Has an important function as a repair enzyme for proteins that have been inactivated by oxidation. Catalyzes the reversible oxidation-reduction of methionine sulfoxide in proteins to methionine.</text>
</comment>
<dbReference type="InterPro" id="IPR002569">
    <property type="entry name" value="Met_Sox_Rdtase_MsrA_dom"/>
</dbReference>
<dbReference type="SUPFAM" id="SSF55068">
    <property type="entry name" value="Peptide methionine sulfoxide reductase"/>
    <property type="match status" value="1"/>
</dbReference>
<organism evidence="7 8">
    <name type="scientific">Afifella marina DSM 2698</name>
    <dbReference type="NCBI Taxonomy" id="1120955"/>
    <lineage>
        <taxon>Bacteria</taxon>
        <taxon>Pseudomonadati</taxon>
        <taxon>Pseudomonadota</taxon>
        <taxon>Alphaproteobacteria</taxon>
        <taxon>Hyphomicrobiales</taxon>
        <taxon>Afifellaceae</taxon>
        <taxon>Afifella</taxon>
    </lineage>
</organism>
<dbReference type="HAMAP" id="MF_01401">
    <property type="entry name" value="MsrA"/>
    <property type="match status" value="1"/>
</dbReference>
<evidence type="ECO:0000256" key="1">
    <source>
        <dbReference type="ARBA" id="ARBA00023002"/>
    </source>
</evidence>
<comment type="catalytic activity">
    <reaction evidence="2 4">
        <text>L-methionyl-[protein] + [thioredoxin]-disulfide + H2O = L-methionyl-(S)-S-oxide-[protein] + [thioredoxin]-dithiol</text>
        <dbReference type="Rhea" id="RHEA:14217"/>
        <dbReference type="Rhea" id="RHEA-COMP:10698"/>
        <dbReference type="Rhea" id="RHEA-COMP:10700"/>
        <dbReference type="Rhea" id="RHEA-COMP:12313"/>
        <dbReference type="Rhea" id="RHEA-COMP:12315"/>
        <dbReference type="ChEBI" id="CHEBI:15377"/>
        <dbReference type="ChEBI" id="CHEBI:16044"/>
        <dbReference type="ChEBI" id="CHEBI:29950"/>
        <dbReference type="ChEBI" id="CHEBI:44120"/>
        <dbReference type="ChEBI" id="CHEBI:50058"/>
        <dbReference type="EC" id="1.8.4.11"/>
    </reaction>
</comment>
<comment type="similarity">
    <text evidence="4">Belongs to the MsrA Met sulfoxide reductase family.</text>
</comment>
<dbReference type="GO" id="GO:0033744">
    <property type="term" value="F:L-methionine:thioredoxin-disulfide S-oxidoreductase activity"/>
    <property type="evidence" value="ECO:0007669"/>
    <property type="project" value="RHEA"/>
</dbReference>
<evidence type="ECO:0000256" key="2">
    <source>
        <dbReference type="ARBA" id="ARBA00047806"/>
    </source>
</evidence>
<dbReference type="AlphaFoldDB" id="A0A1G5NNY9"/>
<evidence type="ECO:0000256" key="3">
    <source>
        <dbReference type="ARBA" id="ARBA00048782"/>
    </source>
</evidence>
<evidence type="ECO:0000259" key="6">
    <source>
        <dbReference type="Pfam" id="PF01625"/>
    </source>
</evidence>
<keyword evidence="1 4" id="KW-0560">Oxidoreductase</keyword>
<gene>
    <name evidence="4" type="primary">msrA</name>
    <name evidence="7" type="ORF">SAMN03080610_02398</name>
</gene>
<dbReference type="Gene3D" id="3.30.1060.10">
    <property type="entry name" value="Peptide methionine sulphoxide reductase MsrA"/>
    <property type="match status" value="1"/>
</dbReference>
<dbReference type="PANTHER" id="PTHR43774">
    <property type="entry name" value="PEPTIDE METHIONINE SULFOXIDE REDUCTASE"/>
    <property type="match status" value="1"/>
</dbReference>
<feature type="chain" id="PRO_5011528502" description="Peptide methionine sulfoxide reductase MsrA" evidence="5">
    <location>
        <begin position="23"/>
        <end position="227"/>
    </location>
</feature>
<proteinExistence type="inferred from homology"/>